<keyword evidence="1" id="KW-0732">Signal</keyword>
<evidence type="ECO:0008006" key="3">
    <source>
        <dbReference type="Google" id="ProtNLM"/>
    </source>
</evidence>
<dbReference type="AlphaFoldDB" id="A0A7S0LEV3"/>
<evidence type="ECO:0000256" key="1">
    <source>
        <dbReference type="SAM" id="SignalP"/>
    </source>
</evidence>
<feature type="chain" id="PRO_5030794118" description="Plastid lipid-associated protein/fibrillin conserved domain-containing protein" evidence="1">
    <location>
        <begin position="34"/>
        <end position="211"/>
    </location>
</feature>
<organism evidence="2">
    <name type="scientific">Coccolithus braarudii</name>
    <dbReference type="NCBI Taxonomy" id="221442"/>
    <lineage>
        <taxon>Eukaryota</taxon>
        <taxon>Haptista</taxon>
        <taxon>Haptophyta</taxon>
        <taxon>Prymnesiophyceae</taxon>
        <taxon>Coccolithales</taxon>
        <taxon>Coccolithaceae</taxon>
        <taxon>Coccolithus</taxon>
    </lineage>
</organism>
<name>A0A7S0LEV3_9EUKA</name>
<evidence type="ECO:0000313" key="2">
    <source>
        <dbReference type="EMBL" id="CAD8610415.1"/>
    </source>
</evidence>
<dbReference type="EMBL" id="HBEY01029113">
    <property type="protein sequence ID" value="CAD8610415.1"/>
    <property type="molecule type" value="Transcribed_RNA"/>
</dbReference>
<gene>
    <name evidence="2" type="ORF">CPEL01642_LOCUS13793</name>
</gene>
<protein>
    <recommendedName>
        <fullName evidence="3">Plastid lipid-associated protein/fibrillin conserved domain-containing protein</fullName>
    </recommendedName>
</protein>
<proteinExistence type="predicted"/>
<feature type="signal peptide" evidence="1">
    <location>
        <begin position="1"/>
        <end position="33"/>
    </location>
</feature>
<accession>A0A7S0LEV3</accession>
<reference evidence="2" key="1">
    <citation type="submission" date="2021-01" db="EMBL/GenBank/DDBJ databases">
        <authorList>
            <person name="Corre E."/>
            <person name="Pelletier E."/>
            <person name="Niang G."/>
            <person name="Scheremetjew M."/>
            <person name="Finn R."/>
            <person name="Kale V."/>
            <person name="Holt S."/>
            <person name="Cochrane G."/>
            <person name="Meng A."/>
            <person name="Brown T."/>
            <person name="Cohen L."/>
        </authorList>
    </citation>
    <scope>NUCLEOTIDE SEQUENCE</scope>
    <source>
        <strain evidence="2">PLY182g</strain>
    </source>
</reference>
<sequence>MRELRVSRAAVSRAAALSLFSLALSPCKLPAHAHSDEPAALHLLQLCEGRRPSSWRGAERPGVDALIDEVVALQAPWKGDALRGKWRLAYLQPGPDGAGVDRRIPFPELPWNDSFQIFGTDSVTNVGELAGPLLSVQVRGSLIEEDPSDLQAPKRFRALINEGGLCIPSSLCVPLPIRGEGIFDGLYLGSRLRIGQNINGGGARIVQVRVD</sequence>